<dbReference type="AlphaFoldDB" id="A0AAI8UU76"/>
<evidence type="ECO:0000313" key="2">
    <source>
        <dbReference type="EMBL" id="CAH0746976.1"/>
    </source>
</evidence>
<dbReference type="Gene3D" id="2.30.30.140">
    <property type="match status" value="1"/>
</dbReference>
<reference evidence="2" key="1">
    <citation type="submission" date="2021-12" db="EMBL/GenBank/DDBJ databases">
        <authorList>
            <person name="King R."/>
        </authorList>
    </citation>
    <scope>NUCLEOTIDE SEQUENCE</scope>
</reference>
<comment type="caution">
    <text evidence="2">The sequence shown here is derived from an EMBL/GenBank/DDBJ whole genome shotgun (WGS) entry which is preliminary data.</text>
</comment>
<organism evidence="2 3">
    <name type="scientific">Bemisia tabaci</name>
    <name type="common">Sweetpotato whitefly</name>
    <name type="synonym">Aleurodes tabaci</name>
    <dbReference type="NCBI Taxonomy" id="7038"/>
    <lineage>
        <taxon>Eukaryota</taxon>
        <taxon>Metazoa</taxon>
        <taxon>Ecdysozoa</taxon>
        <taxon>Arthropoda</taxon>
        <taxon>Hexapoda</taxon>
        <taxon>Insecta</taxon>
        <taxon>Pterygota</taxon>
        <taxon>Neoptera</taxon>
        <taxon>Paraneoptera</taxon>
        <taxon>Hemiptera</taxon>
        <taxon>Sternorrhyncha</taxon>
        <taxon>Aleyrodoidea</taxon>
        <taxon>Aleyrodidae</taxon>
        <taxon>Aleyrodinae</taxon>
        <taxon>Bemisia</taxon>
    </lineage>
</organism>
<keyword evidence="3" id="KW-1185">Reference proteome</keyword>
<evidence type="ECO:0000313" key="3">
    <source>
        <dbReference type="Proteomes" id="UP001152759"/>
    </source>
</evidence>
<dbReference type="Proteomes" id="UP001152759">
    <property type="component" value="Unassembled WGS sequence"/>
</dbReference>
<evidence type="ECO:0000259" key="1">
    <source>
        <dbReference type="Pfam" id="PF00567"/>
    </source>
</evidence>
<dbReference type="Pfam" id="PF00567">
    <property type="entry name" value="TUDOR"/>
    <property type="match status" value="1"/>
</dbReference>
<dbReference type="SUPFAM" id="SSF63748">
    <property type="entry name" value="Tudor/PWWP/MBT"/>
    <property type="match status" value="1"/>
</dbReference>
<name>A0AAI8UU76_BEMTA</name>
<dbReference type="InterPro" id="IPR002999">
    <property type="entry name" value="Tudor"/>
</dbReference>
<sequence>MEPADITINKREPITLGAIVNPSLIWACYPSGVNKRATSLKYQIDEELNEYFSNRLNRKSVLPEDLEKHTHVSVKYEGSWFRGVVMDRRPDGPRELFSVLLVDVGVEIKDLTDDLIYPLPQETQAHQIQAFLIALHGIEPLSVEVDISVGKTVLESHFKTSHYFSLVPERLCYPQYPNIYSHHFKANG</sequence>
<accession>A0AAI8UU76</accession>
<protein>
    <recommendedName>
        <fullName evidence="1">Tudor domain-containing protein</fullName>
    </recommendedName>
</protein>
<feature type="domain" description="Tudor" evidence="1">
    <location>
        <begin position="16"/>
        <end position="137"/>
    </location>
</feature>
<gene>
    <name evidence="2" type="ORF">BEMITA_LOCUS121</name>
</gene>
<dbReference type="EMBL" id="CAKKNF020000018">
    <property type="protein sequence ID" value="CAH0746976.1"/>
    <property type="molecule type" value="Genomic_DNA"/>
</dbReference>
<proteinExistence type="predicted"/>